<protein>
    <recommendedName>
        <fullName evidence="4">Integrase zinc-binding domain-containing protein</fullName>
    </recommendedName>
</protein>
<dbReference type="InParanoid" id="G7E987"/>
<evidence type="ECO:0008006" key="4">
    <source>
        <dbReference type="Google" id="ProtNLM"/>
    </source>
</evidence>
<dbReference type="AlphaFoldDB" id="G7E987"/>
<comment type="caution">
    <text evidence="2">The sequence shown here is derived from an EMBL/GenBank/DDBJ whole genome shotgun (WGS) entry which is preliminary data.</text>
</comment>
<dbReference type="Proteomes" id="UP000009131">
    <property type="component" value="Unassembled WGS sequence"/>
</dbReference>
<gene>
    <name evidence="2" type="primary">Mo05899</name>
    <name evidence="2" type="ORF">E5Q_05899</name>
</gene>
<dbReference type="HOGENOM" id="CLU_733808_0_0_1"/>
<organism evidence="2 3">
    <name type="scientific">Mixia osmundae (strain CBS 9802 / IAM 14324 / JCM 22182 / KY 12970)</name>
    <dbReference type="NCBI Taxonomy" id="764103"/>
    <lineage>
        <taxon>Eukaryota</taxon>
        <taxon>Fungi</taxon>
        <taxon>Dikarya</taxon>
        <taxon>Basidiomycota</taxon>
        <taxon>Pucciniomycotina</taxon>
        <taxon>Mixiomycetes</taxon>
        <taxon>Mixiales</taxon>
        <taxon>Mixiaceae</taxon>
        <taxon>Mixia</taxon>
    </lineage>
</organism>
<evidence type="ECO:0000256" key="1">
    <source>
        <dbReference type="SAM" id="MobiDB-lite"/>
    </source>
</evidence>
<feature type="compositionally biased region" description="Polar residues" evidence="1">
    <location>
        <begin position="221"/>
        <end position="233"/>
    </location>
</feature>
<name>G7E987_MIXOS</name>
<evidence type="ECO:0000313" key="3">
    <source>
        <dbReference type="Proteomes" id="UP000009131"/>
    </source>
</evidence>
<proteinExistence type="predicted"/>
<sequence length="377" mass="41156">MVSISPAESESESQSKSVEIILIPQKVNITSTMADTPVSLACADFDADALLQLLPANLSPSMPPQAILQRRSSTDSVKEIMTDEQIFALQLEGYFAALSPSKQGRTTVTQSDHGDIVAFLSGEDDQMRNIKFRSWALKNFKLSANGSRLVSTSNGLPIACVEQYHSICAAAHGKCMHGGRDKTHKAIAAKWAFIPKDIVARFVATCPLCRIKRPSMHESSPEVSSDRISSSTPDLGYFGSSESDDGEDSDCMIISPPPNSRRQSFDESIPDVWTAPHHQGYDLPADLLEPLEVLAEADAALEALERGRSALEDVPFALRVQFFSPDTFDNAFDTAFGNALNEAAQLDLPFDEQHWPGLKAEPSAMLCEPFAIDWTFS</sequence>
<dbReference type="EMBL" id="BABT02000220">
    <property type="protein sequence ID" value="GAA99206.1"/>
    <property type="molecule type" value="Genomic_DNA"/>
</dbReference>
<dbReference type="eggNOG" id="ENOG502S4YJ">
    <property type="taxonomic scope" value="Eukaryota"/>
</dbReference>
<feature type="region of interest" description="Disordered" evidence="1">
    <location>
        <begin position="216"/>
        <end position="249"/>
    </location>
</feature>
<evidence type="ECO:0000313" key="2">
    <source>
        <dbReference type="EMBL" id="GAA99206.1"/>
    </source>
</evidence>
<reference evidence="2 3" key="1">
    <citation type="journal article" date="2011" name="J. Gen. Appl. Microbiol.">
        <title>Draft genome sequencing of the enigmatic basidiomycete Mixia osmundae.</title>
        <authorList>
            <person name="Nishida H."/>
            <person name="Nagatsuka Y."/>
            <person name="Sugiyama J."/>
        </authorList>
    </citation>
    <scope>NUCLEOTIDE SEQUENCE [LARGE SCALE GENOMIC DNA]</scope>
    <source>
        <strain evidence="3">CBS 9802 / IAM 14324 / JCM 22182 / KY 12970</strain>
    </source>
</reference>
<reference evidence="2 3" key="2">
    <citation type="journal article" date="2012" name="Open Biol.">
        <title>Characteristics of nucleosomes and linker DNA regions on the genome of the basidiomycete Mixia osmundae revealed by mono- and dinucleosome mapping.</title>
        <authorList>
            <person name="Nishida H."/>
            <person name="Kondo S."/>
            <person name="Matsumoto T."/>
            <person name="Suzuki Y."/>
            <person name="Yoshikawa H."/>
            <person name="Taylor T.D."/>
            <person name="Sugiyama J."/>
        </authorList>
    </citation>
    <scope>NUCLEOTIDE SEQUENCE [LARGE SCALE GENOMIC DNA]</scope>
    <source>
        <strain evidence="3">CBS 9802 / IAM 14324 / JCM 22182 / KY 12970</strain>
    </source>
</reference>
<accession>G7E987</accession>
<dbReference type="OrthoDB" id="2499658at2759"/>
<keyword evidence="3" id="KW-1185">Reference proteome</keyword>
<dbReference type="STRING" id="764103.G7E987"/>